<evidence type="ECO:0000256" key="1">
    <source>
        <dbReference type="ARBA" id="ARBA00004498"/>
    </source>
</evidence>
<evidence type="ECO:0000256" key="12">
    <source>
        <dbReference type="SAM" id="SignalP"/>
    </source>
</evidence>
<dbReference type="GO" id="GO:0005509">
    <property type="term" value="F:calcium ion binding"/>
    <property type="evidence" value="ECO:0007669"/>
    <property type="project" value="InterPro"/>
</dbReference>
<dbReference type="PROSITE" id="PS50923">
    <property type="entry name" value="SUSHI"/>
    <property type="match status" value="1"/>
</dbReference>
<dbReference type="CDD" id="cd00054">
    <property type="entry name" value="EGF_CA"/>
    <property type="match status" value="1"/>
</dbReference>
<feature type="disulfide bond" evidence="11">
    <location>
        <begin position="99"/>
        <end position="126"/>
    </location>
</feature>
<proteinExistence type="inferred from homology"/>
<keyword evidence="11" id="KW-0768">Sushi</keyword>
<dbReference type="Ensembl" id="ENSXETT00000016684">
    <property type="protein sequence ID" value="ENSXETP00000016684"/>
    <property type="gene ID" value="ENSXETG00000007669"/>
</dbReference>
<dbReference type="OrthoDB" id="4062651at2759"/>
<evidence type="ECO:0000256" key="8">
    <source>
        <dbReference type="ARBA" id="ARBA00022837"/>
    </source>
</evidence>
<reference evidence="14" key="1">
    <citation type="journal article" date="2010" name="Science">
        <title>The genome of the Western clawed frog Xenopus tropicalis.</title>
        <authorList>
            <person name="Hellsten U."/>
            <person name="Harland R.M."/>
            <person name="Gilchrist M.J."/>
            <person name="Hendrix D."/>
            <person name="Jurka J."/>
            <person name="Kapitonov V."/>
            <person name="Ovcharenko I."/>
            <person name="Putnam N.H."/>
            <person name="Shu S."/>
            <person name="Taher L."/>
            <person name="Blitz I.L."/>
            <person name="Blumberg B."/>
            <person name="Dichmann D.S."/>
            <person name="Dubchak I."/>
            <person name="Amaya E."/>
            <person name="Detter J.C."/>
            <person name="Fletcher R."/>
            <person name="Gerhard D.S."/>
            <person name="Goodstein D."/>
            <person name="Graves T."/>
            <person name="Grigoriev I.V."/>
            <person name="Grimwood J."/>
            <person name="Kawashima T."/>
            <person name="Lindquist E."/>
            <person name="Lucas S.M."/>
            <person name="Mead P.E."/>
            <person name="Mitros T."/>
            <person name="Ogino H."/>
            <person name="Ohta Y."/>
            <person name="Poliakov A.V."/>
            <person name="Pollet N."/>
            <person name="Robert J."/>
            <person name="Salamov A."/>
            <person name="Sater A.K."/>
            <person name="Schmutz J."/>
            <person name="Terry A."/>
            <person name="Vize P.D."/>
            <person name="Warren W.C."/>
            <person name="Wells D."/>
            <person name="Wills A."/>
            <person name="Wilson R.K."/>
            <person name="Zimmerman L.B."/>
            <person name="Zorn A.M."/>
            <person name="Grainger R."/>
            <person name="Grammer T."/>
            <person name="Khokha M.K."/>
            <person name="Richardson P.M."/>
            <person name="Rokhsar D.S."/>
        </authorList>
    </citation>
    <scope>NUCLEOTIDE SEQUENCE [LARGE SCALE GENOMIC DNA]</scope>
    <source>
        <strain evidence="14">Nigerian</strain>
    </source>
</reference>
<gene>
    <name evidence="14 16 17" type="primary">LOC116410412</name>
</gene>
<dbReference type="Xenbase" id="XB-GENE-29096139">
    <property type="gene designation" value="LOC116410412"/>
</dbReference>
<comment type="caution">
    <text evidence="11">Lacks conserved residue(s) required for the propagation of feature annotation.</text>
</comment>
<dbReference type="SUPFAM" id="SSF57535">
    <property type="entry name" value="Complement control module/SCR domain"/>
    <property type="match status" value="1"/>
</dbReference>
<dbReference type="InterPro" id="IPR001881">
    <property type="entry name" value="EGF-like_Ca-bd_dom"/>
</dbReference>
<name>A0A7D9NJQ1_XENTR</name>
<evidence type="ECO:0000313" key="14">
    <source>
        <dbReference type="Ensembl" id="ENSXETP00000016684"/>
    </source>
</evidence>
<keyword evidence="7" id="KW-0677">Repeat</keyword>
<keyword evidence="10" id="KW-0325">Glycoprotein</keyword>
<evidence type="ECO:0000256" key="3">
    <source>
        <dbReference type="ARBA" id="ARBA00022525"/>
    </source>
</evidence>
<evidence type="ECO:0000313" key="17">
    <source>
        <dbReference type="Xenbase" id="XB-GENE-29096139"/>
    </source>
</evidence>
<dbReference type="InterPro" id="IPR000742">
    <property type="entry name" value="EGF"/>
</dbReference>
<dbReference type="SUPFAM" id="SSF57196">
    <property type="entry name" value="EGF/Laminin"/>
    <property type="match status" value="2"/>
</dbReference>
<dbReference type="InterPro" id="IPR049883">
    <property type="entry name" value="NOTCH1_EGF-like"/>
</dbReference>
<dbReference type="InterPro" id="IPR000436">
    <property type="entry name" value="Sushi_SCR_CCP_dom"/>
</dbReference>
<comment type="subcellular location">
    <subcellularLocation>
        <location evidence="1">Secreted</location>
        <location evidence="1">Extracellular space</location>
        <location evidence="1">Extracellular matrix</location>
    </subcellularLocation>
</comment>
<evidence type="ECO:0000256" key="5">
    <source>
        <dbReference type="ARBA" id="ARBA00022536"/>
    </source>
</evidence>
<evidence type="ECO:0000259" key="13">
    <source>
        <dbReference type="PROSITE" id="PS50923"/>
    </source>
</evidence>
<keyword evidence="3" id="KW-0964">Secreted</keyword>
<protein>
    <submittedName>
        <fullName evidence="14 16">Fibulin-7-like</fullName>
    </submittedName>
</protein>
<dbReference type="RefSeq" id="XP_031756690.1">
    <property type="nucleotide sequence ID" value="XM_031900830.1"/>
</dbReference>
<dbReference type="Bgee" id="ENSXETG00000007669">
    <property type="expression patterns" value="Expressed in testis"/>
</dbReference>
<dbReference type="SMART" id="SM00181">
    <property type="entry name" value="EGF"/>
    <property type="match status" value="2"/>
</dbReference>
<dbReference type="PANTHER" id="PTHR24034:SF206">
    <property type="entry name" value="FIBULIN-7-LIKE"/>
    <property type="match status" value="1"/>
</dbReference>
<evidence type="ECO:0000256" key="7">
    <source>
        <dbReference type="ARBA" id="ARBA00022737"/>
    </source>
</evidence>
<evidence type="ECO:0000256" key="2">
    <source>
        <dbReference type="ARBA" id="ARBA00006127"/>
    </source>
</evidence>
<dbReference type="InterPro" id="IPR050751">
    <property type="entry name" value="ECM_structural_protein"/>
</dbReference>
<keyword evidence="4" id="KW-0272">Extracellular matrix</keyword>
<evidence type="ECO:0000256" key="9">
    <source>
        <dbReference type="ARBA" id="ARBA00023157"/>
    </source>
</evidence>
<dbReference type="Gene3D" id="2.10.25.10">
    <property type="entry name" value="Laminin"/>
    <property type="match status" value="3"/>
</dbReference>
<evidence type="ECO:0000256" key="11">
    <source>
        <dbReference type="PROSITE-ProRule" id="PRU00302"/>
    </source>
</evidence>
<dbReference type="DNASU" id="594928"/>
<dbReference type="Gene3D" id="2.10.70.10">
    <property type="entry name" value="Complement Module, domain 1"/>
    <property type="match status" value="1"/>
</dbReference>
<keyword evidence="6 12" id="KW-0732">Signal</keyword>
<sequence length="379" mass="42183">MKPILLLNLLLHLLWFCNGQSCSEQQEAIKVLRQVQKLLTEHETSYLRGLRALHQRLTQLKDQLLKGETKENCPRLKTPRHGRILGGKLKVGHELHFLCDHGYRLVGSETRTCQKNQTWSGEPALCTGELASVTNTSFLQPAKCSSFQGTQHCTCEPGYLIQPGALCQDVDECSMFQRNAEAKICVHECINTAGSYYCICPEGYVLDPHLNTCQDTDECSSEQNSCPGGSLCVNLYGGFTCVQPECPKPKQNTSYVKTSVQQCEKSPCLMGSKSCLEAPHSISFHYIALQSQLPAPRVLFTMSAPRSLGDSQRFTITRGKGRGLDVRQAGRHRWELVLNKTVSGPAEIQVDVEMAETSSQSFPGKHIFSVTIYVSKYSF</sequence>
<dbReference type="PANTHER" id="PTHR24034">
    <property type="entry name" value="EGF-LIKE DOMAIN-CONTAINING PROTEIN"/>
    <property type="match status" value="1"/>
</dbReference>
<reference evidence="14" key="2">
    <citation type="submission" date="2011-06" db="UniProtKB">
        <authorList>
            <consortium name="Ensembl"/>
        </authorList>
    </citation>
    <scope>IDENTIFICATION</scope>
</reference>
<dbReference type="SMART" id="SM00032">
    <property type="entry name" value="CCP"/>
    <property type="match status" value="1"/>
</dbReference>
<evidence type="ECO:0000256" key="4">
    <source>
        <dbReference type="ARBA" id="ARBA00022530"/>
    </source>
</evidence>
<feature type="signal peptide" evidence="12">
    <location>
        <begin position="1"/>
        <end position="19"/>
    </location>
</feature>
<dbReference type="FunFam" id="2.10.25.10:FF:000014">
    <property type="entry name" value="Latent-transforming growth factor beta-binding protein 3"/>
    <property type="match status" value="1"/>
</dbReference>
<evidence type="ECO:0000313" key="16">
    <source>
        <dbReference type="RefSeq" id="XP_031756690.1"/>
    </source>
</evidence>
<evidence type="ECO:0000313" key="15">
    <source>
        <dbReference type="Proteomes" id="UP000008143"/>
    </source>
</evidence>
<dbReference type="AGR" id="Xenbase:XB-GENE-29096139"/>
<dbReference type="InterPro" id="IPR018097">
    <property type="entry name" value="EGF_Ca-bd_CS"/>
</dbReference>
<dbReference type="Pfam" id="PF22914">
    <property type="entry name" value="Fibulin_C"/>
    <property type="match status" value="1"/>
</dbReference>
<dbReference type="Proteomes" id="UP000008143">
    <property type="component" value="Chromosome 4"/>
</dbReference>
<dbReference type="PROSITE" id="PS01187">
    <property type="entry name" value="EGF_CA"/>
    <property type="match status" value="1"/>
</dbReference>
<dbReference type="PROSITE" id="PS00010">
    <property type="entry name" value="ASX_HYDROXYL"/>
    <property type="match status" value="1"/>
</dbReference>
<dbReference type="CDD" id="cd00033">
    <property type="entry name" value="CCP"/>
    <property type="match status" value="1"/>
</dbReference>
<evidence type="ECO:0000256" key="6">
    <source>
        <dbReference type="ARBA" id="ARBA00022729"/>
    </source>
</evidence>
<dbReference type="GeneID" id="116410412"/>
<comment type="similarity">
    <text evidence="2">Belongs to the fibulin family.</text>
</comment>
<feature type="chain" id="PRO_5044656431" evidence="12">
    <location>
        <begin position="20"/>
        <end position="379"/>
    </location>
</feature>
<dbReference type="Pfam" id="PF07645">
    <property type="entry name" value="EGF_CA"/>
    <property type="match status" value="2"/>
</dbReference>
<dbReference type="PROSITE" id="PS01186">
    <property type="entry name" value="EGF_2"/>
    <property type="match status" value="1"/>
</dbReference>
<accession>A0A7D9NJQ1</accession>
<organism evidence="14">
    <name type="scientific">Xenopus tropicalis</name>
    <name type="common">Western clawed frog</name>
    <name type="synonym">Silurana tropicalis</name>
    <dbReference type="NCBI Taxonomy" id="8364"/>
    <lineage>
        <taxon>Eukaryota</taxon>
        <taxon>Metazoa</taxon>
        <taxon>Chordata</taxon>
        <taxon>Craniata</taxon>
        <taxon>Vertebrata</taxon>
        <taxon>Euteleostomi</taxon>
        <taxon>Amphibia</taxon>
        <taxon>Batrachia</taxon>
        <taxon>Anura</taxon>
        <taxon>Pipoidea</taxon>
        <taxon>Pipidae</taxon>
        <taxon>Xenopodinae</taxon>
        <taxon>Xenopus</taxon>
        <taxon>Silurana</taxon>
    </lineage>
</organism>
<dbReference type="AlphaFoldDB" id="A0A7D9NJQ1"/>
<dbReference type="SMART" id="SM00179">
    <property type="entry name" value="EGF_CA"/>
    <property type="match status" value="2"/>
</dbReference>
<keyword evidence="5" id="KW-0245">EGF-like domain</keyword>
<dbReference type="OMA" id="KIPHATY"/>
<dbReference type="Pfam" id="PF00084">
    <property type="entry name" value="Sushi"/>
    <property type="match status" value="1"/>
</dbReference>
<dbReference type="InterPro" id="IPR035976">
    <property type="entry name" value="Sushi/SCR/CCP_sf"/>
</dbReference>
<dbReference type="InterPro" id="IPR000152">
    <property type="entry name" value="EGF-type_Asp/Asn_hydroxyl_site"/>
</dbReference>
<keyword evidence="8" id="KW-0106">Calcium</keyword>
<evidence type="ECO:0000256" key="10">
    <source>
        <dbReference type="ARBA" id="ARBA00023180"/>
    </source>
</evidence>
<dbReference type="InterPro" id="IPR055088">
    <property type="entry name" value="Fibulin_C"/>
</dbReference>
<keyword evidence="9 11" id="KW-1015">Disulfide bond</keyword>
<dbReference type="KEGG" id="xtr:116410412"/>
<feature type="domain" description="Sushi" evidence="13">
    <location>
        <begin position="71"/>
        <end position="128"/>
    </location>
</feature>
<reference evidence="16" key="3">
    <citation type="submission" date="2025-04" db="UniProtKB">
        <authorList>
            <consortium name="RefSeq"/>
        </authorList>
    </citation>
    <scope>IDENTIFICATION</scope>
    <source>
        <strain evidence="16">Nigerian</strain>
        <tissue evidence="16">Liver and blood</tissue>
    </source>
</reference>
<dbReference type="GeneTree" id="ENSGT00940000165483"/>
<keyword evidence="15" id="KW-1185">Reference proteome</keyword>
<dbReference type="FunFam" id="2.10.70.10:FF:000201">
    <property type="entry name" value="Predicted protein"/>
    <property type="match status" value="1"/>
</dbReference>